<dbReference type="RefSeq" id="WP_144726972.1">
    <property type="nucleotide sequence ID" value="NZ_CAWOWR010000097.1"/>
</dbReference>
<dbReference type="OrthoDB" id="9788465at2"/>
<dbReference type="Pfam" id="PF07308">
    <property type="entry name" value="DUF1456"/>
    <property type="match status" value="2"/>
</dbReference>
<name>A0A558HPV8_9GAMM</name>
<keyword evidence="2" id="KW-1185">Reference proteome</keyword>
<comment type="caution">
    <text evidence="1">The sequence shown here is derived from an EMBL/GenBank/DDBJ whole genome shotgun (WGS) entry which is preliminary data.</text>
</comment>
<reference evidence="1 2" key="1">
    <citation type="submission" date="2019-07" db="EMBL/GenBank/DDBJ databases">
        <title>Diversity of Bacteria from Kongsfjorden, Arctic.</title>
        <authorList>
            <person name="Yu Y."/>
        </authorList>
    </citation>
    <scope>NUCLEOTIDE SEQUENCE [LARGE SCALE GENOMIC DNA]</scope>
    <source>
        <strain evidence="1 2">SM1923</strain>
    </source>
</reference>
<accession>A0A558HPV8</accession>
<dbReference type="InterPro" id="IPR009921">
    <property type="entry name" value="YehS-like"/>
</dbReference>
<dbReference type="AlphaFoldDB" id="A0A558HPV8"/>
<gene>
    <name evidence="1" type="ORF">FQP86_06320</name>
</gene>
<sequence length="166" mass="19513">MTNNDIIRRLRYALNLSDTDMIATFAAADHEVTRAEVSDWLKRDDDEAQQRIKDQDLARFLNGLINVRRGKREGPQPAPEKRTDNNIIMRKLKIAFELKDDDMLDLLALAGFEMITKSELSAFFRKPDHRHYRECKDQILRNLLKGIELRHRRHDPETEQYAVDPV</sequence>
<evidence type="ECO:0000313" key="1">
    <source>
        <dbReference type="EMBL" id="TVU71152.1"/>
    </source>
</evidence>
<dbReference type="EMBL" id="VNFH01000004">
    <property type="protein sequence ID" value="TVU71152.1"/>
    <property type="molecule type" value="Genomic_DNA"/>
</dbReference>
<dbReference type="Proteomes" id="UP000319941">
    <property type="component" value="Unassembled WGS sequence"/>
</dbReference>
<dbReference type="PANTHER" id="PTHR37805">
    <property type="entry name" value="CYTOPLASMIC PROTEIN-RELATED"/>
    <property type="match status" value="1"/>
</dbReference>
<dbReference type="STRING" id="553385.GCA_000591415_02685"/>
<protein>
    <submittedName>
        <fullName evidence="1">DUF1456 family protein</fullName>
    </submittedName>
</protein>
<evidence type="ECO:0000313" key="2">
    <source>
        <dbReference type="Proteomes" id="UP000319941"/>
    </source>
</evidence>
<dbReference type="PANTHER" id="PTHR37805:SF1">
    <property type="entry name" value="CYTOPLASMIC PROTEIN"/>
    <property type="match status" value="1"/>
</dbReference>
<proteinExistence type="predicted"/>
<organism evidence="1 2">
    <name type="scientific">Cobetia crustatorum</name>
    <dbReference type="NCBI Taxonomy" id="553385"/>
    <lineage>
        <taxon>Bacteria</taxon>
        <taxon>Pseudomonadati</taxon>
        <taxon>Pseudomonadota</taxon>
        <taxon>Gammaproteobacteria</taxon>
        <taxon>Oceanospirillales</taxon>
        <taxon>Halomonadaceae</taxon>
        <taxon>Cobetia</taxon>
    </lineage>
</organism>